<dbReference type="RefSeq" id="WP_380514430.1">
    <property type="nucleotide sequence ID" value="NZ_JBHEZX010000014.1"/>
</dbReference>
<sequence length="271" mass="29194">MTTSAPIDLAHDDRSPARSPRRRPTVLLVHGHPFDRSMWAPQVTALTAAGYRVVTPDLRGYGDSEVAPGITTLDVFAEDLAALLDRLDIPQVVIGGLSMGGQIVMEFCRLFPERVGAIVLADTFPRAETPEGKVFRNGVADRLLAEGLGGYADEVIDKMVAPATIAAKPEVAAHVLRMMRSTSPEGAAAALRGRAERPDYCKLLTQLTCPAWVVVGEDDVYTPVSDAEYMHRQLSDSTLTVVAGAGHMPNLEYPDEFNAALLAFLETLPDA</sequence>
<gene>
    <name evidence="3" type="ORF">ACEZDG_27980</name>
</gene>
<dbReference type="EMBL" id="JBHEZX010000014">
    <property type="protein sequence ID" value="MFC1413112.1"/>
    <property type="molecule type" value="Genomic_DNA"/>
</dbReference>
<keyword evidence="4" id="KW-1185">Reference proteome</keyword>
<protein>
    <submittedName>
        <fullName evidence="3">Alpha/beta fold hydrolase</fullName>
    </submittedName>
</protein>
<accession>A0ABV6VHC1</accession>
<dbReference type="SUPFAM" id="SSF53474">
    <property type="entry name" value="alpha/beta-Hydrolases"/>
    <property type="match status" value="1"/>
</dbReference>
<feature type="region of interest" description="Disordered" evidence="1">
    <location>
        <begin position="1"/>
        <end position="23"/>
    </location>
</feature>
<dbReference type="Pfam" id="PF12697">
    <property type="entry name" value="Abhydrolase_6"/>
    <property type="match status" value="1"/>
</dbReference>
<dbReference type="PRINTS" id="PR00111">
    <property type="entry name" value="ABHYDROLASE"/>
</dbReference>
<proteinExistence type="predicted"/>
<dbReference type="InterPro" id="IPR000639">
    <property type="entry name" value="Epox_hydrolase-like"/>
</dbReference>
<dbReference type="InterPro" id="IPR000073">
    <property type="entry name" value="AB_hydrolase_1"/>
</dbReference>
<evidence type="ECO:0000259" key="2">
    <source>
        <dbReference type="Pfam" id="PF12697"/>
    </source>
</evidence>
<keyword evidence="3" id="KW-0378">Hydrolase</keyword>
<evidence type="ECO:0000256" key="1">
    <source>
        <dbReference type="SAM" id="MobiDB-lite"/>
    </source>
</evidence>
<feature type="domain" description="AB hydrolase-1" evidence="2">
    <location>
        <begin position="26"/>
        <end position="260"/>
    </location>
</feature>
<dbReference type="PRINTS" id="PR00412">
    <property type="entry name" value="EPOXHYDRLASE"/>
</dbReference>
<dbReference type="PANTHER" id="PTHR43798">
    <property type="entry name" value="MONOACYLGLYCEROL LIPASE"/>
    <property type="match status" value="1"/>
</dbReference>
<evidence type="ECO:0000313" key="4">
    <source>
        <dbReference type="Proteomes" id="UP001592582"/>
    </source>
</evidence>
<reference evidence="3 4" key="1">
    <citation type="submission" date="2024-09" db="EMBL/GenBank/DDBJ databases">
        <authorList>
            <person name="Lee S.D."/>
        </authorList>
    </citation>
    <scope>NUCLEOTIDE SEQUENCE [LARGE SCALE GENOMIC DNA]</scope>
    <source>
        <strain evidence="3 4">N1-1</strain>
    </source>
</reference>
<dbReference type="GO" id="GO:0016787">
    <property type="term" value="F:hydrolase activity"/>
    <property type="evidence" value="ECO:0007669"/>
    <property type="project" value="UniProtKB-KW"/>
</dbReference>
<dbReference type="Gene3D" id="3.40.50.1820">
    <property type="entry name" value="alpha/beta hydrolase"/>
    <property type="match status" value="1"/>
</dbReference>
<dbReference type="InterPro" id="IPR050266">
    <property type="entry name" value="AB_hydrolase_sf"/>
</dbReference>
<dbReference type="InterPro" id="IPR029058">
    <property type="entry name" value="AB_hydrolase_fold"/>
</dbReference>
<dbReference type="Proteomes" id="UP001592582">
    <property type="component" value="Unassembled WGS sequence"/>
</dbReference>
<name>A0ABV6VHC1_9ACTN</name>
<organism evidence="3 4">
    <name type="scientific">Streptacidiphilus alkalitolerans</name>
    <dbReference type="NCBI Taxonomy" id="3342712"/>
    <lineage>
        <taxon>Bacteria</taxon>
        <taxon>Bacillati</taxon>
        <taxon>Actinomycetota</taxon>
        <taxon>Actinomycetes</taxon>
        <taxon>Kitasatosporales</taxon>
        <taxon>Streptomycetaceae</taxon>
        <taxon>Streptacidiphilus</taxon>
    </lineage>
</organism>
<comment type="caution">
    <text evidence="3">The sequence shown here is derived from an EMBL/GenBank/DDBJ whole genome shotgun (WGS) entry which is preliminary data.</text>
</comment>
<evidence type="ECO:0000313" key="3">
    <source>
        <dbReference type="EMBL" id="MFC1413112.1"/>
    </source>
</evidence>